<reference evidence="1 2" key="1">
    <citation type="journal article" date="2021" name="Plant Biotechnol. J.">
        <title>Multi-omics assisted identification of the key and species-specific regulatory components of drought-tolerant mechanisms in Gossypium stocksii.</title>
        <authorList>
            <person name="Yu D."/>
            <person name="Ke L."/>
            <person name="Zhang D."/>
            <person name="Wu Y."/>
            <person name="Sun Y."/>
            <person name="Mei J."/>
            <person name="Sun J."/>
            <person name="Sun Y."/>
        </authorList>
    </citation>
    <scope>NUCLEOTIDE SEQUENCE [LARGE SCALE GENOMIC DNA]</scope>
    <source>
        <strain evidence="2">cv. E1</strain>
        <tissue evidence="1">Leaf</tissue>
    </source>
</reference>
<gene>
    <name evidence="1" type="ORF">J1N35_037152</name>
</gene>
<dbReference type="Proteomes" id="UP000828251">
    <property type="component" value="Unassembled WGS sequence"/>
</dbReference>
<comment type="caution">
    <text evidence="1">The sequence shown here is derived from an EMBL/GenBank/DDBJ whole genome shotgun (WGS) entry which is preliminary data.</text>
</comment>
<dbReference type="AlphaFoldDB" id="A0A9D3ZLD3"/>
<evidence type="ECO:0000313" key="2">
    <source>
        <dbReference type="Proteomes" id="UP000828251"/>
    </source>
</evidence>
<proteinExistence type="predicted"/>
<name>A0A9D3ZLD3_9ROSI</name>
<evidence type="ECO:0000313" key="1">
    <source>
        <dbReference type="EMBL" id="KAH1046368.1"/>
    </source>
</evidence>
<dbReference type="OrthoDB" id="1435097at2759"/>
<sequence>MSLIDLDVTHAAEFPKYPYILPAHWLAIDSKPKELFVGQRFKSREKYVFIIKRYNMNMSVDNKVTVPKSTLYIRECWRLAEGYNWWVRAAFIQKLQMWKIQKFVGPYTCSSTRMIEDHQKLDSKTICTCITPMVKDMLTIKVLVLIAEMQARFQYRVSYQKAWIAKQIQWSNCTKISIRRTMSYSDG</sequence>
<accession>A0A9D3ZLD3</accession>
<keyword evidence="2" id="KW-1185">Reference proteome</keyword>
<organism evidence="1 2">
    <name type="scientific">Gossypium stocksii</name>
    <dbReference type="NCBI Taxonomy" id="47602"/>
    <lineage>
        <taxon>Eukaryota</taxon>
        <taxon>Viridiplantae</taxon>
        <taxon>Streptophyta</taxon>
        <taxon>Embryophyta</taxon>
        <taxon>Tracheophyta</taxon>
        <taxon>Spermatophyta</taxon>
        <taxon>Magnoliopsida</taxon>
        <taxon>eudicotyledons</taxon>
        <taxon>Gunneridae</taxon>
        <taxon>Pentapetalae</taxon>
        <taxon>rosids</taxon>
        <taxon>malvids</taxon>
        <taxon>Malvales</taxon>
        <taxon>Malvaceae</taxon>
        <taxon>Malvoideae</taxon>
        <taxon>Gossypium</taxon>
    </lineage>
</organism>
<protein>
    <submittedName>
        <fullName evidence="1">Uncharacterized protein</fullName>
    </submittedName>
</protein>
<dbReference type="EMBL" id="JAIQCV010000011">
    <property type="protein sequence ID" value="KAH1046368.1"/>
    <property type="molecule type" value="Genomic_DNA"/>
</dbReference>